<evidence type="ECO:0000256" key="1">
    <source>
        <dbReference type="SAM" id="MobiDB-lite"/>
    </source>
</evidence>
<name>A0A118JWB4_CYNCS</name>
<sequence length="121" mass="14389">MGNYMETCIQRKEEYPQQQQQQQHQQQQEEEQKQVQQEKQESSDGFSKESSRMRVKLVLTKDELQWLLGQLKKDEGRKLEEVLGEIEKSRLRGESVAKWKPCLESIMESPDVHHQIMDRSS</sequence>
<organism evidence="2 3">
    <name type="scientific">Cynara cardunculus var. scolymus</name>
    <name type="common">Globe artichoke</name>
    <name type="synonym">Cynara scolymus</name>
    <dbReference type="NCBI Taxonomy" id="59895"/>
    <lineage>
        <taxon>Eukaryota</taxon>
        <taxon>Viridiplantae</taxon>
        <taxon>Streptophyta</taxon>
        <taxon>Embryophyta</taxon>
        <taxon>Tracheophyta</taxon>
        <taxon>Spermatophyta</taxon>
        <taxon>Magnoliopsida</taxon>
        <taxon>eudicotyledons</taxon>
        <taxon>Gunneridae</taxon>
        <taxon>Pentapetalae</taxon>
        <taxon>asterids</taxon>
        <taxon>campanulids</taxon>
        <taxon>Asterales</taxon>
        <taxon>Asteraceae</taxon>
        <taxon>Carduoideae</taxon>
        <taxon>Cardueae</taxon>
        <taxon>Carduinae</taxon>
        <taxon>Cynara</taxon>
    </lineage>
</organism>
<feature type="region of interest" description="Disordered" evidence="1">
    <location>
        <begin position="1"/>
        <end position="52"/>
    </location>
</feature>
<feature type="compositionally biased region" description="Basic and acidic residues" evidence="1">
    <location>
        <begin position="30"/>
        <end position="52"/>
    </location>
</feature>
<dbReference type="EMBL" id="LEKV01004393">
    <property type="protein sequence ID" value="KVH95304.1"/>
    <property type="molecule type" value="Genomic_DNA"/>
</dbReference>
<reference evidence="2 3" key="1">
    <citation type="journal article" date="2016" name="Sci. Rep.">
        <title>The genome sequence of the outbreeding globe artichoke constructed de novo incorporating a phase-aware low-pass sequencing strategy of F1 progeny.</title>
        <authorList>
            <person name="Scaglione D."/>
            <person name="Reyes-Chin-Wo S."/>
            <person name="Acquadro A."/>
            <person name="Froenicke L."/>
            <person name="Portis E."/>
            <person name="Beitel C."/>
            <person name="Tirone M."/>
            <person name="Mauro R."/>
            <person name="Lo Monaco A."/>
            <person name="Mauromicale G."/>
            <person name="Faccioli P."/>
            <person name="Cattivelli L."/>
            <person name="Rieseberg L."/>
            <person name="Michelmore R."/>
            <person name="Lanteri S."/>
        </authorList>
    </citation>
    <scope>NUCLEOTIDE SEQUENCE [LARGE SCALE GENOMIC DNA]</scope>
    <source>
        <strain evidence="2">2C</strain>
    </source>
</reference>
<dbReference type="PANTHER" id="PTHR35704">
    <property type="entry name" value="OS02G0254600 PROTEIN"/>
    <property type="match status" value="1"/>
</dbReference>
<dbReference type="Proteomes" id="UP000243975">
    <property type="component" value="Unassembled WGS sequence"/>
</dbReference>
<proteinExistence type="predicted"/>
<protein>
    <submittedName>
        <fullName evidence="2">Uncharacterized protein</fullName>
    </submittedName>
</protein>
<comment type="caution">
    <text evidence="2">The sequence shown here is derived from an EMBL/GenBank/DDBJ whole genome shotgun (WGS) entry which is preliminary data.</text>
</comment>
<accession>A0A118JWB4</accession>
<keyword evidence="3" id="KW-1185">Reference proteome</keyword>
<dbReference type="Gramene" id="KVH95304">
    <property type="protein sequence ID" value="KVH95304"/>
    <property type="gene ID" value="Ccrd_002602"/>
</dbReference>
<dbReference type="PANTHER" id="PTHR35704:SF1">
    <property type="entry name" value="OS02G0254600 PROTEIN"/>
    <property type="match status" value="1"/>
</dbReference>
<dbReference type="OMA" id="NCMERCA"/>
<gene>
    <name evidence="2" type="ORF">Ccrd_002602</name>
</gene>
<evidence type="ECO:0000313" key="2">
    <source>
        <dbReference type="EMBL" id="KVH95304.1"/>
    </source>
</evidence>
<feature type="compositionally biased region" description="Low complexity" evidence="1">
    <location>
        <begin position="16"/>
        <end position="26"/>
    </location>
</feature>
<evidence type="ECO:0000313" key="3">
    <source>
        <dbReference type="Proteomes" id="UP000243975"/>
    </source>
</evidence>
<dbReference type="AlphaFoldDB" id="A0A118JWB4"/>
<dbReference type="OrthoDB" id="690994at2759"/>